<evidence type="ECO:0000256" key="1">
    <source>
        <dbReference type="SAM" id="Phobius"/>
    </source>
</evidence>
<dbReference type="EnsemblMetazoa" id="CJA36292.1">
    <property type="protein sequence ID" value="CJA36292.1"/>
    <property type="gene ID" value="WBGene00212139"/>
</dbReference>
<dbReference type="InterPro" id="IPR019430">
    <property type="entry name" value="7TM_GPCR_serpentine_rcpt_Srx"/>
</dbReference>
<keyword evidence="1" id="KW-0812">Transmembrane</keyword>
<keyword evidence="1" id="KW-1133">Transmembrane helix</keyword>
<name>A0A8R1EH62_CAEJA</name>
<feature type="domain" description="7TM GPCR serpentine receptor class x (Srx)" evidence="2">
    <location>
        <begin position="18"/>
        <end position="83"/>
    </location>
</feature>
<keyword evidence="4" id="KW-1185">Reference proteome</keyword>
<dbReference type="Proteomes" id="UP000005237">
    <property type="component" value="Unassembled WGS sequence"/>
</dbReference>
<proteinExistence type="predicted"/>
<evidence type="ECO:0000313" key="3">
    <source>
        <dbReference type="EnsemblMetazoa" id="CJA36292.1"/>
    </source>
</evidence>
<evidence type="ECO:0000313" key="4">
    <source>
        <dbReference type="Proteomes" id="UP000005237"/>
    </source>
</evidence>
<dbReference type="Pfam" id="PF10328">
    <property type="entry name" value="7TM_GPCR_Srx"/>
    <property type="match status" value="1"/>
</dbReference>
<feature type="transmembrane region" description="Helical" evidence="1">
    <location>
        <begin position="20"/>
        <end position="44"/>
    </location>
</feature>
<evidence type="ECO:0000259" key="2">
    <source>
        <dbReference type="Pfam" id="PF10328"/>
    </source>
</evidence>
<reference evidence="4" key="1">
    <citation type="submission" date="2010-08" db="EMBL/GenBank/DDBJ databases">
        <authorList>
            <consortium name="Caenorhabditis japonica Sequencing Consortium"/>
            <person name="Wilson R.K."/>
        </authorList>
    </citation>
    <scope>NUCLEOTIDE SEQUENCE [LARGE SCALE GENOMIC DNA]</scope>
    <source>
        <strain evidence="4">DF5081</strain>
    </source>
</reference>
<organism evidence="3 4">
    <name type="scientific">Caenorhabditis japonica</name>
    <dbReference type="NCBI Taxonomy" id="281687"/>
    <lineage>
        <taxon>Eukaryota</taxon>
        <taxon>Metazoa</taxon>
        <taxon>Ecdysozoa</taxon>
        <taxon>Nematoda</taxon>
        <taxon>Chromadorea</taxon>
        <taxon>Rhabditida</taxon>
        <taxon>Rhabditina</taxon>
        <taxon>Rhabditomorpha</taxon>
        <taxon>Rhabditoidea</taxon>
        <taxon>Rhabditidae</taxon>
        <taxon>Peloderinae</taxon>
        <taxon>Caenorhabditis</taxon>
    </lineage>
</organism>
<keyword evidence="1" id="KW-0472">Membrane</keyword>
<reference evidence="3" key="2">
    <citation type="submission" date="2022-06" db="UniProtKB">
        <authorList>
            <consortium name="EnsemblMetazoa"/>
        </authorList>
    </citation>
    <scope>IDENTIFICATION</scope>
    <source>
        <strain evidence="3">DF5081</strain>
    </source>
</reference>
<dbReference type="AlphaFoldDB" id="A0A8R1EH62"/>
<dbReference type="PANTHER" id="PTHR23013">
    <property type="entry name" value="SERPENTINE RECEPTOR"/>
    <property type="match status" value="1"/>
</dbReference>
<protein>
    <submittedName>
        <fullName evidence="3">7TM_GPCR_Srx domain-containing protein</fullName>
    </submittedName>
</protein>
<dbReference type="PANTHER" id="PTHR23013:SF32">
    <property type="entry name" value="7TM GPCR SERPENTINE RECEPTOR CLASS X (SRX) DOMAIN-CONTAINING PROTEIN"/>
    <property type="match status" value="1"/>
</dbReference>
<sequence length="86" mass="9875">MFTAIEVPENMNKNGAIVTSSLILFFIALIANIATLIKITIFYLKSNGSTDIENQKRIKKNIKLFFQTVLQDFLYFVDNIFTFEMG</sequence>
<accession>A0A8R1EH62</accession>